<name>A0A6J4PP77_9BACT</name>
<dbReference type="EMBL" id="CADCUR010000243">
    <property type="protein sequence ID" value="CAA9415658.1"/>
    <property type="molecule type" value="Genomic_DNA"/>
</dbReference>
<dbReference type="AlphaFoldDB" id="A0A6J4PP77"/>
<proteinExistence type="predicted"/>
<reference evidence="1" key="1">
    <citation type="submission" date="2020-02" db="EMBL/GenBank/DDBJ databases">
        <authorList>
            <person name="Meier V. D."/>
        </authorList>
    </citation>
    <scope>NUCLEOTIDE SEQUENCE</scope>
    <source>
        <strain evidence="1">AVDCRST_MAG74</strain>
    </source>
</reference>
<gene>
    <name evidence="1" type="ORF">AVDCRST_MAG74-2604</name>
</gene>
<evidence type="ECO:0000313" key="1">
    <source>
        <dbReference type="EMBL" id="CAA9415658.1"/>
    </source>
</evidence>
<organism evidence="1">
    <name type="scientific">uncultured Pyrinomonadaceae bacterium</name>
    <dbReference type="NCBI Taxonomy" id="2283094"/>
    <lineage>
        <taxon>Bacteria</taxon>
        <taxon>Pseudomonadati</taxon>
        <taxon>Acidobacteriota</taxon>
        <taxon>Blastocatellia</taxon>
        <taxon>Blastocatellales</taxon>
        <taxon>Pyrinomonadaceae</taxon>
        <taxon>environmental samples</taxon>
    </lineage>
</organism>
<accession>A0A6J4PP77</accession>
<protein>
    <submittedName>
        <fullName evidence="1">Uncharacterized protein</fullName>
    </submittedName>
</protein>
<sequence>MRKTKQPNSFFQIKFCSVMFRPRNFQVTSLLKIKKFV</sequence>